<gene>
    <name evidence="1" type="ORF">O1611_g10153</name>
</gene>
<evidence type="ECO:0000313" key="1">
    <source>
        <dbReference type="EMBL" id="KAJ8121235.1"/>
    </source>
</evidence>
<dbReference type="EMBL" id="JAPUUL010003871">
    <property type="protein sequence ID" value="KAJ8121235.1"/>
    <property type="molecule type" value="Genomic_DNA"/>
</dbReference>
<name>A0ACC2J199_9PEZI</name>
<keyword evidence="2" id="KW-1185">Reference proteome</keyword>
<comment type="caution">
    <text evidence="1">The sequence shown here is derived from an EMBL/GenBank/DDBJ whole genome shotgun (WGS) entry which is preliminary data.</text>
</comment>
<reference evidence="1" key="1">
    <citation type="submission" date="2022-12" db="EMBL/GenBank/DDBJ databases">
        <title>Genome Sequence of Lasiodiplodia mahajangana.</title>
        <authorList>
            <person name="Buettner E."/>
        </authorList>
    </citation>
    <scope>NUCLEOTIDE SEQUENCE</scope>
    <source>
        <strain evidence="1">VT137</strain>
    </source>
</reference>
<evidence type="ECO:0000313" key="2">
    <source>
        <dbReference type="Proteomes" id="UP001153332"/>
    </source>
</evidence>
<proteinExistence type="predicted"/>
<dbReference type="Proteomes" id="UP001153332">
    <property type="component" value="Unassembled WGS sequence"/>
</dbReference>
<protein>
    <submittedName>
        <fullName evidence="1">Uncharacterized protein</fullName>
    </submittedName>
</protein>
<sequence>MAGTWETVAAKKRQDLLNSIPEEWRIPSHLLPPDSQNDVTGFPESSGWFTQEELEITNSTPLELLPRLASGDLKSETVTRAFCQLPFRDML</sequence>
<organism evidence="1 2">
    <name type="scientific">Lasiodiplodia mahajangana</name>
    <dbReference type="NCBI Taxonomy" id="1108764"/>
    <lineage>
        <taxon>Eukaryota</taxon>
        <taxon>Fungi</taxon>
        <taxon>Dikarya</taxon>
        <taxon>Ascomycota</taxon>
        <taxon>Pezizomycotina</taxon>
        <taxon>Dothideomycetes</taxon>
        <taxon>Dothideomycetes incertae sedis</taxon>
        <taxon>Botryosphaeriales</taxon>
        <taxon>Botryosphaeriaceae</taxon>
        <taxon>Lasiodiplodia</taxon>
    </lineage>
</organism>
<accession>A0ACC2J199</accession>